<dbReference type="SMART" id="SM00304">
    <property type="entry name" value="HAMP"/>
    <property type="match status" value="2"/>
</dbReference>
<dbReference type="InterPro" id="IPR029151">
    <property type="entry name" value="Sensor-like_sf"/>
</dbReference>
<dbReference type="eggNOG" id="COG0840">
    <property type="taxonomic scope" value="Bacteria"/>
</dbReference>
<dbReference type="PANTHER" id="PTHR32089">
    <property type="entry name" value="METHYL-ACCEPTING CHEMOTAXIS PROTEIN MCPB"/>
    <property type="match status" value="1"/>
</dbReference>
<keyword evidence="6 11" id="KW-0472">Membrane</keyword>
<dbReference type="Pfam" id="PF00672">
    <property type="entry name" value="HAMP"/>
    <property type="match status" value="1"/>
</dbReference>
<dbReference type="SUPFAM" id="SSF58104">
    <property type="entry name" value="Methyl-accepting chemotaxis protein (MCP) signaling domain"/>
    <property type="match status" value="1"/>
</dbReference>
<proteinExistence type="inferred from homology"/>
<evidence type="ECO:0000256" key="8">
    <source>
        <dbReference type="ARBA" id="ARBA00029447"/>
    </source>
</evidence>
<dbReference type="InterPro" id="IPR004089">
    <property type="entry name" value="MCPsignal_dom"/>
</dbReference>
<dbReference type="Pfam" id="PF00015">
    <property type="entry name" value="MCPsignal"/>
    <property type="match status" value="1"/>
</dbReference>
<feature type="domain" description="Methyl-accepting transducer" evidence="12">
    <location>
        <begin position="442"/>
        <end position="713"/>
    </location>
</feature>
<evidence type="ECO:0000259" key="13">
    <source>
        <dbReference type="PROSITE" id="PS50885"/>
    </source>
</evidence>
<dbReference type="PROSITE" id="PS50885">
    <property type="entry name" value="HAMP"/>
    <property type="match status" value="1"/>
</dbReference>
<gene>
    <name evidence="14" type="primary">mcpA</name>
    <name evidence="14" type="ORF">SELSPUOL_02235</name>
</gene>
<keyword evidence="4 11" id="KW-0812">Transmembrane</keyword>
<dbReference type="AlphaFoldDB" id="C9LXM7"/>
<dbReference type="InterPro" id="IPR003660">
    <property type="entry name" value="HAMP_dom"/>
</dbReference>
<evidence type="ECO:0000256" key="4">
    <source>
        <dbReference type="ARBA" id="ARBA00022692"/>
    </source>
</evidence>
<evidence type="ECO:0000256" key="10">
    <source>
        <dbReference type="SAM" id="MobiDB-lite"/>
    </source>
</evidence>
<evidence type="ECO:0000313" key="15">
    <source>
        <dbReference type="Proteomes" id="UP000003505"/>
    </source>
</evidence>
<keyword evidence="2" id="KW-1003">Cell membrane</keyword>
<dbReference type="Gene3D" id="1.10.287.950">
    <property type="entry name" value="Methyl-accepting chemotaxis protein"/>
    <property type="match status" value="1"/>
</dbReference>
<evidence type="ECO:0000256" key="11">
    <source>
        <dbReference type="SAM" id="Phobius"/>
    </source>
</evidence>
<dbReference type="CDD" id="cd06225">
    <property type="entry name" value="HAMP"/>
    <property type="match status" value="1"/>
</dbReference>
<feature type="transmembrane region" description="Helical" evidence="11">
    <location>
        <begin position="346"/>
        <end position="369"/>
    </location>
</feature>
<comment type="subcellular location">
    <subcellularLocation>
        <location evidence="1">Cell membrane</location>
        <topology evidence="1">Multi-pass membrane protein</topology>
    </subcellularLocation>
</comment>
<evidence type="ECO:0000256" key="2">
    <source>
        <dbReference type="ARBA" id="ARBA00022475"/>
    </source>
</evidence>
<comment type="similarity">
    <text evidence="8">Belongs to the methyl-accepting chemotaxis (MCP) protein family.</text>
</comment>
<evidence type="ECO:0000256" key="1">
    <source>
        <dbReference type="ARBA" id="ARBA00004651"/>
    </source>
</evidence>
<dbReference type="CDD" id="cd18773">
    <property type="entry name" value="PDC1_HK_sensor"/>
    <property type="match status" value="1"/>
</dbReference>
<dbReference type="SMART" id="SM00283">
    <property type="entry name" value="MA"/>
    <property type="match status" value="1"/>
</dbReference>
<dbReference type="PANTHER" id="PTHR32089:SF112">
    <property type="entry name" value="LYSOZYME-LIKE PROTEIN-RELATED"/>
    <property type="match status" value="1"/>
</dbReference>
<evidence type="ECO:0000256" key="9">
    <source>
        <dbReference type="PROSITE-ProRule" id="PRU00284"/>
    </source>
</evidence>
<sequence length="728" mass="78131">MKFVCGVLIALISFFYSRKSVPSMQIHRNSCILESTVRKFPRFARIRRKNFLPAKRGFCSIIKEKLGEKEEVLMKLKPKMLLGIGIPLVAAFLIVGFVISSMASSALTASKQRSMYEMGEHYANAIDKIVEMNRVAVETATVNWEEAMPEGEALHEALLHMADRPGVVSAYIGRADGSAATSASFRAGYDPRERPWYKEAAAAPDKTIISKPYKAASTGKPVLTISRAIEKNGEVKGVAAIDISLESVGDIVRDVKVGETGALVILGPETEYIYHTKYTVDDRFNEIDGGAYKDLAAKLTTGKPEQIEADYQGSKKFYAGVPVGETGWTVLIALPRDEANAAVTHMSMLVVAICLAALVLLLGITYVLLHAVTTPIGVLCSLMEKIAGGDLTTHLPASSRSDEIGALQNSCRDMMTSLQTMVKTTKEAADHVSESSEELTASSSQSADAAQSAAEAVVVIAEESARQSTIVEDATGKVMGVNDEMKTIRSAVDKAQQAVASTGEATEEGAEKLRGAIRGVEGLADGSAKTSAAVEKLYEGSKNIAEINELITSIAGQTKLLALNAAIEAARAGEQGKGFAVVADEVRKLAEQSEQAAQEIGTVIGKNSEEIEHVFSLTKSQQDDVRENVREVKEAGEKFRRIMGLVEELEGEIESVVKISEKVQKSCAETAAAVQEINEVSHTVQQKATDVSAVSEEQAASTEEIAAASQTLAHLAEQLQQGVQKFRL</sequence>
<feature type="compositionally biased region" description="Basic and acidic residues" evidence="10">
    <location>
        <begin position="425"/>
        <end position="434"/>
    </location>
</feature>
<dbReference type="PROSITE" id="PS50111">
    <property type="entry name" value="CHEMOTAXIS_TRANSDUC_2"/>
    <property type="match status" value="1"/>
</dbReference>
<evidence type="ECO:0000313" key="14">
    <source>
        <dbReference type="EMBL" id="EEX76410.1"/>
    </source>
</evidence>
<dbReference type="EMBL" id="ACKP02000049">
    <property type="protein sequence ID" value="EEX76410.1"/>
    <property type="molecule type" value="Genomic_DNA"/>
</dbReference>
<feature type="transmembrane region" description="Helical" evidence="11">
    <location>
        <begin position="80"/>
        <end position="108"/>
    </location>
</feature>
<protein>
    <submittedName>
        <fullName evidence="14">Methyl-accepting chemotaxis protein McpA</fullName>
    </submittedName>
</protein>
<comment type="caution">
    <text evidence="14">The sequence shown here is derived from an EMBL/GenBank/DDBJ whole genome shotgun (WGS) entry which is preliminary data.</text>
</comment>
<organism evidence="14 15">
    <name type="scientific">Selenomonas sputigena (strain ATCC 35185 / DSM 20758 / CCUG 44933 / VPI D19B-28)</name>
    <dbReference type="NCBI Taxonomy" id="546271"/>
    <lineage>
        <taxon>Bacteria</taxon>
        <taxon>Bacillati</taxon>
        <taxon>Bacillota</taxon>
        <taxon>Negativicutes</taxon>
        <taxon>Selenomonadales</taxon>
        <taxon>Selenomonadaceae</taxon>
        <taxon>Selenomonas</taxon>
    </lineage>
</organism>
<keyword evidence="3" id="KW-0145">Chemotaxis</keyword>
<evidence type="ECO:0000256" key="7">
    <source>
        <dbReference type="ARBA" id="ARBA00023224"/>
    </source>
</evidence>
<dbReference type="Gene3D" id="3.30.450.20">
    <property type="entry name" value="PAS domain"/>
    <property type="match status" value="2"/>
</dbReference>
<feature type="region of interest" description="Disordered" evidence="10">
    <location>
        <begin position="425"/>
        <end position="446"/>
    </location>
</feature>
<keyword evidence="5 11" id="KW-1133">Transmembrane helix</keyword>
<dbReference type="InterPro" id="IPR033479">
    <property type="entry name" value="dCache_1"/>
</dbReference>
<evidence type="ECO:0000256" key="5">
    <source>
        <dbReference type="ARBA" id="ARBA00022989"/>
    </source>
</evidence>
<dbReference type="GO" id="GO:0006935">
    <property type="term" value="P:chemotaxis"/>
    <property type="evidence" value="ECO:0007669"/>
    <property type="project" value="UniProtKB-KW"/>
</dbReference>
<reference evidence="14 15" key="1">
    <citation type="submission" date="2009-09" db="EMBL/GenBank/DDBJ databases">
        <authorList>
            <person name="Weinstock G."/>
            <person name="Sodergren E."/>
            <person name="Clifton S."/>
            <person name="Fulton L."/>
            <person name="Fulton B."/>
            <person name="Courtney L."/>
            <person name="Fronick C."/>
            <person name="Harrison M."/>
            <person name="Strong C."/>
            <person name="Farmer C."/>
            <person name="Delahaunty K."/>
            <person name="Markovic C."/>
            <person name="Hall O."/>
            <person name="Minx P."/>
            <person name="Tomlinson C."/>
            <person name="Mitreva M."/>
            <person name="Nelson J."/>
            <person name="Hou S."/>
            <person name="Wollam A."/>
            <person name="Pepin K.H."/>
            <person name="Johnson M."/>
            <person name="Bhonagiri V."/>
            <person name="Nash W.E."/>
            <person name="Warren W."/>
            <person name="Chinwalla A."/>
            <person name="Mardis E.R."/>
            <person name="Wilson R.K."/>
        </authorList>
    </citation>
    <scope>NUCLEOTIDE SEQUENCE [LARGE SCALE GENOMIC DNA]</scope>
    <source>
        <strain evidence="15">ATCC 35185 / DSM 20758 / VPI D19B-28</strain>
    </source>
</reference>
<dbReference type="CDD" id="cd12912">
    <property type="entry name" value="PDC2_MCP_like"/>
    <property type="match status" value="1"/>
</dbReference>
<name>C9LXM7_SELS3</name>
<evidence type="ECO:0000256" key="3">
    <source>
        <dbReference type="ARBA" id="ARBA00022500"/>
    </source>
</evidence>
<feature type="domain" description="HAMP" evidence="13">
    <location>
        <begin position="370"/>
        <end position="423"/>
    </location>
</feature>
<evidence type="ECO:0000256" key="6">
    <source>
        <dbReference type="ARBA" id="ARBA00023136"/>
    </source>
</evidence>
<evidence type="ECO:0000259" key="12">
    <source>
        <dbReference type="PROSITE" id="PS50111"/>
    </source>
</evidence>
<dbReference type="GO" id="GO:0007165">
    <property type="term" value="P:signal transduction"/>
    <property type="evidence" value="ECO:0007669"/>
    <property type="project" value="UniProtKB-KW"/>
</dbReference>
<dbReference type="STRING" id="546271.Selsp_0458"/>
<dbReference type="Proteomes" id="UP000003505">
    <property type="component" value="Unassembled WGS sequence"/>
</dbReference>
<dbReference type="Pfam" id="PF02743">
    <property type="entry name" value="dCache_1"/>
    <property type="match status" value="1"/>
</dbReference>
<dbReference type="GO" id="GO:0005886">
    <property type="term" value="C:plasma membrane"/>
    <property type="evidence" value="ECO:0007669"/>
    <property type="project" value="UniProtKB-SubCell"/>
</dbReference>
<accession>C9LXM7</accession>
<keyword evidence="7 9" id="KW-0807">Transducer</keyword>
<dbReference type="SUPFAM" id="SSF103190">
    <property type="entry name" value="Sensory domain-like"/>
    <property type="match status" value="1"/>
</dbReference>